<dbReference type="UniPathway" id="UPA00047">
    <property type="reaction ID" value="UER00058"/>
</dbReference>
<dbReference type="InterPro" id="IPR005785">
    <property type="entry name" value="B_amino_transI"/>
</dbReference>
<dbReference type="InterPro" id="IPR036038">
    <property type="entry name" value="Aminotransferase-like"/>
</dbReference>
<keyword evidence="7 17" id="KW-0032">Aminotransferase</keyword>
<dbReference type="UniPathway" id="UPA00048">
    <property type="reaction ID" value="UER00073"/>
</dbReference>
<comment type="similarity">
    <text evidence="6 15">Belongs to the class-IV pyridoxal-phosphate-dependent aminotransferase family.</text>
</comment>
<comment type="catalytic activity">
    <reaction evidence="13 17">
        <text>L-isoleucine + 2-oxoglutarate = (S)-3-methyl-2-oxopentanoate + L-glutamate</text>
        <dbReference type="Rhea" id="RHEA:24801"/>
        <dbReference type="ChEBI" id="CHEBI:16810"/>
        <dbReference type="ChEBI" id="CHEBI:29985"/>
        <dbReference type="ChEBI" id="CHEBI:35146"/>
        <dbReference type="ChEBI" id="CHEBI:58045"/>
        <dbReference type="EC" id="2.6.1.42"/>
    </reaction>
</comment>
<dbReference type="UniPathway" id="UPA00049">
    <property type="reaction ID" value="UER00062"/>
</dbReference>
<evidence type="ECO:0000256" key="11">
    <source>
        <dbReference type="ARBA" id="ARBA00023304"/>
    </source>
</evidence>
<dbReference type="CDD" id="cd01558">
    <property type="entry name" value="D-AAT_like"/>
    <property type="match status" value="1"/>
</dbReference>
<evidence type="ECO:0000256" key="15">
    <source>
        <dbReference type="RuleBase" id="RU004106"/>
    </source>
</evidence>
<dbReference type="SUPFAM" id="SSF56752">
    <property type="entry name" value="D-aminoacid aminotransferase-like PLP-dependent enzymes"/>
    <property type="match status" value="1"/>
</dbReference>
<dbReference type="EMBL" id="LR778114">
    <property type="protein sequence ID" value="CAB1128322.1"/>
    <property type="molecule type" value="Genomic_DNA"/>
</dbReference>
<evidence type="ECO:0000256" key="3">
    <source>
        <dbReference type="ARBA" id="ARBA00004824"/>
    </source>
</evidence>
<dbReference type="PANTHER" id="PTHR42743:SF11">
    <property type="entry name" value="AMINODEOXYCHORISMATE LYASE"/>
    <property type="match status" value="1"/>
</dbReference>
<proteinExistence type="inferred from homology"/>
<sequence>MLQDRLVYFNGAIIPAAEARLSVLDHGFLYGDGIFEGIRAYHGRVFKLDEHLKRLYDGARALMLDLPPDPGRVREAVVDTVRANGLENAYIRLVVSRGAGDLGLDPNHCPQPTMVVIADQIQLYPEAMYTEGLEVAAVSTRRPKVDALNAQVKSLNYLNSIMAKIEANQRGLPEVLLLSEQGWVAEGTGDNIFIVRDGELWTPPPSLGILNGITRRTVMELARELGIPYREDVFSLFDLYTAEEAFLTGTAAELVPVVRCDGRPIGTGKPGPVFARLKAAFHELTAATGTPVYPPLSREAGAARGA</sequence>
<comment type="catalytic activity">
    <reaction evidence="12 17">
        <text>L-valine + 2-oxoglutarate = 3-methyl-2-oxobutanoate + L-glutamate</text>
        <dbReference type="Rhea" id="RHEA:24813"/>
        <dbReference type="ChEBI" id="CHEBI:11851"/>
        <dbReference type="ChEBI" id="CHEBI:16810"/>
        <dbReference type="ChEBI" id="CHEBI:29985"/>
        <dbReference type="ChEBI" id="CHEBI:57762"/>
        <dbReference type="EC" id="2.6.1.42"/>
    </reaction>
</comment>
<dbReference type="PANTHER" id="PTHR42743">
    <property type="entry name" value="AMINO-ACID AMINOTRANSFERASE"/>
    <property type="match status" value="1"/>
</dbReference>
<evidence type="ECO:0000256" key="12">
    <source>
        <dbReference type="ARBA" id="ARBA00048212"/>
    </source>
</evidence>
<dbReference type="NCBIfam" id="NF006185">
    <property type="entry name" value="PRK08320.1"/>
    <property type="match status" value="1"/>
</dbReference>
<gene>
    <name evidence="17 18" type="primary">ilvE</name>
    <name evidence="18" type="ORF">R50_0816</name>
</gene>
<dbReference type="Proteomes" id="UP000503399">
    <property type="component" value="Chromosome"/>
</dbReference>
<dbReference type="GO" id="GO:0009098">
    <property type="term" value="P:L-leucine biosynthetic process"/>
    <property type="evidence" value="ECO:0007669"/>
    <property type="project" value="UniProtKB-UniPathway"/>
</dbReference>
<evidence type="ECO:0000256" key="2">
    <source>
        <dbReference type="ARBA" id="ARBA00003109"/>
    </source>
</evidence>
<evidence type="ECO:0000256" key="7">
    <source>
        <dbReference type="ARBA" id="ARBA00022576"/>
    </source>
</evidence>
<keyword evidence="19" id="KW-1185">Reference proteome</keyword>
<name>A0A6F8ZFT2_9FIRM</name>
<evidence type="ECO:0000256" key="13">
    <source>
        <dbReference type="ARBA" id="ARBA00048798"/>
    </source>
</evidence>
<keyword evidence="8 17" id="KW-0028">Amino-acid biosynthesis</keyword>
<dbReference type="NCBIfam" id="TIGR01122">
    <property type="entry name" value="ilvE_I"/>
    <property type="match status" value="1"/>
</dbReference>
<dbReference type="AlphaFoldDB" id="A0A6F8ZFT2"/>
<evidence type="ECO:0000313" key="19">
    <source>
        <dbReference type="Proteomes" id="UP000503399"/>
    </source>
</evidence>
<evidence type="ECO:0000256" key="5">
    <source>
        <dbReference type="ARBA" id="ARBA00005072"/>
    </source>
</evidence>
<comment type="catalytic activity">
    <reaction evidence="14 17">
        <text>L-leucine + 2-oxoglutarate = 4-methyl-2-oxopentanoate + L-glutamate</text>
        <dbReference type="Rhea" id="RHEA:18321"/>
        <dbReference type="ChEBI" id="CHEBI:16810"/>
        <dbReference type="ChEBI" id="CHEBI:17865"/>
        <dbReference type="ChEBI" id="CHEBI:29985"/>
        <dbReference type="ChEBI" id="CHEBI:57427"/>
        <dbReference type="EC" id="2.6.1.42"/>
    </reaction>
</comment>
<comment type="function">
    <text evidence="2 17">Acts on leucine, isoleucine and valine.</text>
</comment>
<dbReference type="GO" id="GO:0005829">
    <property type="term" value="C:cytosol"/>
    <property type="evidence" value="ECO:0007669"/>
    <property type="project" value="TreeGrafter"/>
</dbReference>
<reference evidence="18 19" key="1">
    <citation type="submission" date="2020-02" db="EMBL/GenBank/DDBJ databases">
        <authorList>
            <person name="Hogendoorn C."/>
        </authorList>
    </citation>
    <scope>NUCLEOTIDE SEQUENCE [LARGE SCALE GENOMIC DNA]</scope>
    <source>
        <strain evidence="18">R501</strain>
    </source>
</reference>
<evidence type="ECO:0000256" key="17">
    <source>
        <dbReference type="RuleBase" id="RU364094"/>
    </source>
</evidence>
<keyword evidence="11 17" id="KW-0100">Branched-chain amino acid biosynthesis</keyword>
<dbReference type="InterPro" id="IPR043131">
    <property type="entry name" value="BCAT-like_N"/>
</dbReference>
<keyword evidence="10 16" id="KW-0663">Pyridoxal phosphate</keyword>
<dbReference type="Gene3D" id="3.30.470.10">
    <property type="match status" value="1"/>
</dbReference>
<evidence type="ECO:0000256" key="16">
    <source>
        <dbReference type="RuleBase" id="RU004516"/>
    </source>
</evidence>
<dbReference type="GO" id="GO:0009097">
    <property type="term" value="P:isoleucine biosynthetic process"/>
    <property type="evidence" value="ECO:0007669"/>
    <property type="project" value="UniProtKB-UniPathway"/>
</dbReference>
<protein>
    <recommendedName>
        <fullName evidence="17">Branched-chain-amino-acid aminotransferase</fullName>
        <shortName evidence="17">BCAT</shortName>
        <ecNumber evidence="17">2.6.1.42</ecNumber>
    </recommendedName>
</protein>
<dbReference type="PROSITE" id="PS00770">
    <property type="entry name" value="AA_TRANSFER_CLASS_4"/>
    <property type="match status" value="1"/>
</dbReference>
<accession>A0A6F8ZFT2</accession>
<comment type="pathway">
    <text evidence="4 17">Amino-acid biosynthesis; L-valine biosynthesis; L-valine from pyruvate: step 4/4.</text>
</comment>
<dbReference type="KEGG" id="hfv:R50_0816"/>
<evidence type="ECO:0000256" key="10">
    <source>
        <dbReference type="ARBA" id="ARBA00022898"/>
    </source>
</evidence>
<dbReference type="GO" id="GO:0004084">
    <property type="term" value="F:branched-chain-amino-acid transaminase activity"/>
    <property type="evidence" value="ECO:0007669"/>
    <property type="project" value="UniProtKB-EC"/>
</dbReference>
<comment type="pathway">
    <text evidence="3 17">Amino-acid biosynthesis; L-isoleucine biosynthesis; L-isoleucine from 2-oxobutanoate: step 4/4.</text>
</comment>
<comment type="cofactor">
    <cofactor evidence="1 16">
        <name>pyridoxal 5'-phosphate</name>
        <dbReference type="ChEBI" id="CHEBI:597326"/>
    </cofactor>
</comment>
<dbReference type="InterPro" id="IPR018300">
    <property type="entry name" value="Aminotrans_IV_CS"/>
</dbReference>
<evidence type="ECO:0000256" key="4">
    <source>
        <dbReference type="ARBA" id="ARBA00004931"/>
    </source>
</evidence>
<dbReference type="InterPro" id="IPR001544">
    <property type="entry name" value="Aminotrans_IV"/>
</dbReference>
<evidence type="ECO:0000313" key="18">
    <source>
        <dbReference type="EMBL" id="CAB1128322.1"/>
    </source>
</evidence>
<evidence type="ECO:0000256" key="14">
    <source>
        <dbReference type="ARBA" id="ARBA00049229"/>
    </source>
</evidence>
<comment type="pathway">
    <text evidence="5 17">Amino-acid biosynthesis; L-leucine biosynthesis; L-leucine from 3-methyl-2-oxobutanoate: step 4/4.</text>
</comment>
<dbReference type="GO" id="GO:0009099">
    <property type="term" value="P:L-valine biosynthetic process"/>
    <property type="evidence" value="ECO:0007669"/>
    <property type="project" value="UniProtKB-UniPathway"/>
</dbReference>
<dbReference type="Gene3D" id="3.20.10.10">
    <property type="entry name" value="D-amino Acid Aminotransferase, subunit A, domain 2"/>
    <property type="match status" value="1"/>
</dbReference>
<dbReference type="FunFam" id="3.20.10.10:FF:000002">
    <property type="entry name" value="D-alanine aminotransferase"/>
    <property type="match status" value="1"/>
</dbReference>
<keyword evidence="9 17" id="KW-0808">Transferase</keyword>
<dbReference type="InterPro" id="IPR043132">
    <property type="entry name" value="BCAT-like_C"/>
</dbReference>
<dbReference type="InterPro" id="IPR050571">
    <property type="entry name" value="Class-IV_PLP-Dep_Aminotrnsfr"/>
</dbReference>
<evidence type="ECO:0000256" key="8">
    <source>
        <dbReference type="ARBA" id="ARBA00022605"/>
    </source>
</evidence>
<dbReference type="EC" id="2.6.1.42" evidence="17"/>
<dbReference type="Pfam" id="PF01063">
    <property type="entry name" value="Aminotran_4"/>
    <property type="match status" value="1"/>
</dbReference>
<dbReference type="FunFam" id="3.30.470.10:FF:000006">
    <property type="entry name" value="Branched-chain-amino-acid aminotransferase"/>
    <property type="match status" value="1"/>
</dbReference>
<evidence type="ECO:0000256" key="1">
    <source>
        <dbReference type="ARBA" id="ARBA00001933"/>
    </source>
</evidence>
<evidence type="ECO:0000256" key="6">
    <source>
        <dbReference type="ARBA" id="ARBA00009320"/>
    </source>
</evidence>
<organism evidence="18 19">
    <name type="scientific">Candidatus Hydrogenisulfobacillus filiaventi</name>
    <dbReference type="NCBI Taxonomy" id="2707344"/>
    <lineage>
        <taxon>Bacteria</taxon>
        <taxon>Bacillati</taxon>
        <taxon>Bacillota</taxon>
        <taxon>Clostridia</taxon>
        <taxon>Eubacteriales</taxon>
        <taxon>Clostridiales Family XVII. Incertae Sedis</taxon>
        <taxon>Candidatus Hydrogenisulfobacillus</taxon>
    </lineage>
</organism>
<evidence type="ECO:0000256" key="9">
    <source>
        <dbReference type="ARBA" id="ARBA00022679"/>
    </source>
</evidence>